<dbReference type="InterPro" id="IPR050525">
    <property type="entry name" value="ECM_Assembly_Org"/>
</dbReference>
<dbReference type="Gene3D" id="2.60.120.260">
    <property type="entry name" value="Galactose-binding domain-like"/>
    <property type="match status" value="1"/>
</dbReference>
<dbReference type="PANTHER" id="PTHR24020:SF84">
    <property type="entry name" value="VWFA DOMAIN-CONTAINING PROTEIN"/>
    <property type="match status" value="1"/>
</dbReference>
<dbReference type="InterPro" id="IPR002035">
    <property type="entry name" value="VWF_A"/>
</dbReference>
<dbReference type="Gene3D" id="3.40.50.410">
    <property type="entry name" value="von Willebrand factor, type A domain"/>
    <property type="match status" value="1"/>
</dbReference>
<dbReference type="PRINTS" id="PR01705">
    <property type="entry name" value="TSP1REPEAT"/>
</dbReference>
<dbReference type="InterPro" id="IPR000421">
    <property type="entry name" value="FA58C"/>
</dbReference>
<keyword evidence="4" id="KW-1185">Reference proteome</keyword>
<comment type="caution">
    <text evidence="3">The sequence shown here is derived from an EMBL/GenBank/DDBJ whole genome shotgun (WGS) entry which is preliminary data.</text>
</comment>
<dbReference type="InterPro" id="IPR036383">
    <property type="entry name" value="TSP1_rpt_sf"/>
</dbReference>
<feature type="domain" description="F5/8 type C" evidence="1">
    <location>
        <begin position="283"/>
        <end position="444"/>
    </location>
</feature>
<feature type="domain" description="VWFA" evidence="2">
    <location>
        <begin position="11"/>
        <end position="200"/>
    </location>
</feature>
<dbReference type="Proteomes" id="UP001159405">
    <property type="component" value="Unassembled WGS sequence"/>
</dbReference>
<name>A0ABN8Q5P0_9CNID</name>
<dbReference type="PROSITE" id="PS50092">
    <property type="entry name" value="TSP1"/>
    <property type="match status" value="1"/>
</dbReference>
<dbReference type="EMBL" id="CALNXK010000108">
    <property type="protein sequence ID" value="CAH3157637.1"/>
    <property type="molecule type" value="Genomic_DNA"/>
</dbReference>
<dbReference type="PROSITE" id="PS01285">
    <property type="entry name" value="FA58C_1"/>
    <property type="match status" value="1"/>
</dbReference>
<dbReference type="Pfam" id="PF00092">
    <property type="entry name" value="VWA"/>
    <property type="match status" value="1"/>
</dbReference>
<evidence type="ECO:0000313" key="3">
    <source>
        <dbReference type="EMBL" id="CAH3157637.1"/>
    </source>
</evidence>
<gene>
    <name evidence="3" type="ORF">PLOB_00002346</name>
</gene>
<dbReference type="PROSITE" id="PS50022">
    <property type="entry name" value="FA58C_3"/>
    <property type="match status" value="1"/>
</dbReference>
<dbReference type="InterPro" id="IPR036465">
    <property type="entry name" value="vWFA_dom_sf"/>
</dbReference>
<dbReference type="InterPro" id="IPR008979">
    <property type="entry name" value="Galactose-bd-like_sf"/>
</dbReference>
<reference evidence="3 4" key="1">
    <citation type="submission" date="2022-05" db="EMBL/GenBank/DDBJ databases">
        <authorList>
            <consortium name="Genoscope - CEA"/>
            <person name="William W."/>
        </authorList>
    </citation>
    <scope>NUCLEOTIDE SEQUENCE [LARGE SCALE GENOMIC DNA]</scope>
</reference>
<dbReference type="Pfam" id="PF00754">
    <property type="entry name" value="F5_F8_type_C"/>
    <property type="match status" value="1"/>
</dbReference>
<dbReference type="SUPFAM" id="SSF82895">
    <property type="entry name" value="TSP-1 type 1 repeat"/>
    <property type="match status" value="1"/>
</dbReference>
<dbReference type="PANTHER" id="PTHR24020">
    <property type="entry name" value="COLLAGEN ALPHA"/>
    <property type="match status" value="1"/>
</dbReference>
<dbReference type="Gene3D" id="2.20.100.10">
    <property type="entry name" value="Thrombospondin type-1 (TSP1) repeat"/>
    <property type="match status" value="1"/>
</dbReference>
<evidence type="ECO:0000259" key="2">
    <source>
        <dbReference type="PROSITE" id="PS50234"/>
    </source>
</evidence>
<dbReference type="InterPro" id="IPR000884">
    <property type="entry name" value="TSP1_rpt"/>
</dbReference>
<dbReference type="PROSITE" id="PS50234">
    <property type="entry name" value="VWFA"/>
    <property type="match status" value="1"/>
</dbReference>
<feature type="non-terminal residue" evidence="3">
    <location>
        <position position="1"/>
    </location>
</feature>
<accession>A0ABN8Q5P0</accession>
<organism evidence="3 4">
    <name type="scientific">Porites lobata</name>
    <dbReference type="NCBI Taxonomy" id="104759"/>
    <lineage>
        <taxon>Eukaryota</taxon>
        <taxon>Metazoa</taxon>
        <taxon>Cnidaria</taxon>
        <taxon>Anthozoa</taxon>
        <taxon>Hexacorallia</taxon>
        <taxon>Scleractinia</taxon>
        <taxon>Fungiina</taxon>
        <taxon>Poritidae</taxon>
        <taxon>Porites</taxon>
    </lineage>
</organism>
<protein>
    <submittedName>
        <fullName evidence="3">Uncharacterized protein</fullName>
    </submittedName>
</protein>
<dbReference type="SUPFAM" id="SSF53300">
    <property type="entry name" value="vWA-like"/>
    <property type="match status" value="1"/>
</dbReference>
<proteinExistence type="predicted"/>
<dbReference type="Pfam" id="PF00090">
    <property type="entry name" value="TSP_1"/>
    <property type="match status" value="1"/>
</dbReference>
<sequence length="454" mass="49926">SAAGKCQKPLEVVFVLDSSEKVGKENWEKIINASINIASQFDYLYTQFAVIQYQTYPEITIKLSKFTDDKQLADTFKKLFYKAGGKRTDLALNKTLDVFKYAKPRKASKVCILITCGPSADVYFDASKPPVTGADLLMTPTDQLHNSEVAVYTVGIQDGLSADDKKTLTSHLNLIASKPYDDHVFEVADYAKLGDTASKVANKSCVVNGGWSTWSPWSQCSHPCMIKMRTRECTNPPPENGGLNCTGTKVEQFPCGSAVECQTSPKPVPPKQTGIVVIGAPDPKTCGNGLEFVKLKDAQFDATTSYAEGPNEAAKVQSRIDHMPSMGQVNNTKGRGAWCADHAKAVAKDKNQYLQLDLGVPCLIGMVETQGQFYYPNYVSKFALSFSDNGISWKDYDKVLVGNNDQNTRVDNYLTTAVTTRFVRFKPVESSTDDICMRVAVFKCRRNAICSSNC</sequence>
<dbReference type="SMART" id="SM00209">
    <property type="entry name" value="TSP1"/>
    <property type="match status" value="1"/>
</dbReference>
<dbReference type="SUPFAM" id="SSF49785">
    <property type="entry name" value="Galactose-binding domain-like"/>
    <property type="match status" value="1"/>
</dbReference>
<dbReference type="SMART" id="SM00327">
    <property type="entry name" value="VWA"/>
    <property type="match status" value="1"/>
</dbReference>
<evidence type="ECO:0000313" key="4">
    <source>
        <dbReference type="Proteomes" id="UP001159405"/>
    </source>
</evidence>
<evidence type="ECO:0000259" key="1">
    <source>
        <dbReference type="PROSITE" id="PS50022"/>
    </source>
</evidence>